<dbReference type="Proteomes" id="UP000801864">
    <property type="component" value="Unassembled WGS sequence"/>
</dbReference>
<proteinExistence type="predicted"/>
<organism evidence="2 3">
    <name type="scientific">Trichoderma lentiforme</name>
    <dbReference type="NCBI Taxonomy" id="1567552"/>
    <lineage>
        <taxon>Eukaryota</taxon>
        <taxon>Fungi</taxon>
        <taxon>Dikarya</taxon>
        <taxon>Ascomycota</taxon>
        <taxon>Pezizomycotina</taxon>
        <taxon>Sordariomycetes</taxon>
        <taxon>Hypocreomycetidae</taxon>
        <taxon>Hypocreales</taxon>
        <taxon>Hypocreaceae</taxon>
        <taxon>Trichoderma</taxon>
    </lineage>
</organism>
<dbReference type="AlphaFoldDB" id="A0A9P4X3I4"/>
<protein>
    <submittedName>
        <fullName evidence="2">Uncharacterized protein</fullName>
    </submittedName>
</protein>
<dbReference type="EMBL" id="QLNT01000026">
    <property type="protein sequence ID" value="KAF3058868.1"/>
    <property type="molecule type" value="Genomic_DNA"/>
</dbReference>
<keyword evidence="3" id="KW-1185">Reference proteome</keyword>
<sequence length="103" mass="11583">MSDEQLRKRGGGGNAESNILSGTFGLEYRPDEEKMEYQKDIETLNGAQWNPIHEKIESLSKKPPVHHRVLRNVKTVFRFLALQGPPGRPPAGRWASQAPHPAE</sequence>
<reference evidence="2 3" key="1">
    <citation type="submission" date="2018-06" db="EMBL/GenBank/DDBJ databases">
        <title>Genome analysis of cellulolytic fungus Trichoderma lentiforme CFAM-422.</title>
        <authorList>
            <person name="Steindorff A.S."/>
            <person name="Formighieri E.F."/>
            <person name="Midorikawa G.E.O."/>
            <person name="Tamietti M.S."/>
            <person name="Ramos E.Z."/>
            <person name="Silva A.S."/>
            <person name="Bon E.P.S."/>
            <person name="Mendes T.D."/>
            <person name="Damaso M.C.T."/>
            <person name="Favaro L.C.L."/>
        </authorList>
    </citation>
    <scope>NUCLEOTIDE SEQUENCE [LARGE SCALE GENOMIC DNA]</scope>
    <source>
        <strain evidence="2 3">CFAM-422</strain>
    </source>
</reference>
<accession>A0A9P4X3I4</accession>
<name>A0A9P4X3I4_9HYPO</name>
<evidence type="ECO:0000313" key="2">
    <source>
        <dbReference type="EMBL" id="KAF3058868.1"/>
    </source>
</evidence>
<feature type="region of interest" description="Disordered" evidence="1">
    <location>
        <begin position="83"/>
        <end position="103"/>
    </location>
</feature>
<comment type="caution">
    <text evidence="2">The sequence shown here is derived from an EMBL/GenBank/DDBJ whole genome shotgun (WGS) entry which is preliminary data.</text>
</comment>
<gene>
    <name evidence="2" type="ORF">CFAM422_011883</name>
</gene>
<evidence type="ECO:0000256" key="1">
    <source>
        <dbReference type="SAM" id="MobiDB-lite"/>
    </source>
</evidence>
<evidence type="ECO:0000313" key="3">
    <source>
        <dbReference type="Proteomes" id="UP000801864"/>
    </source>
</evidence>
<feature type="region of interest" description="Disordered" evidence="1">
    <location>
        <begin position="1"/>
        <end position="25"/>
    </location>
</feature>